<feature type="chain" id="PRO_5038999508" evidence="1">
    <location>
        <begin position="22"/>
        <end position="57"/>
    </location>
</feature>
<evidence type="ECO:0000313" key="3">
    <source>
        <dbReference type="Proteomes" id="UP000828390"/>
    </source>
</evidence>
<reference evidence="2" key="2">
    <citation type="submission" date="2020-11" db="EMBL/GenBank/DDBJ databases">
        <authorList>
            <person name="McCartney M.A."/>
            <person name="Auch B."/>
            <person name="Kono T."/>
            <person name="Mallez S."/>
            <person name="Becker A."/>
            <person name="Gohl D.M."/>
            <person name="Silverstein K.A.T."/>
            <person name="Koren S."/>
            <person name="Bechman K.B."/>
            <person name="Herman A."/>
            <person name="Abrahante J.E."/>
            <person name="Garbe J."/>
        </authorList>
    </citation>
    <scope>NUCLEOTIDE SEQUENCE</scope>
    <source>
        <strain evidence="2">Duluth1</strain>
        <tissue evidence="2">Whole animal</tissue>
    </source>
</reference>
<keyword evidence="1" id="KW-0732">Signal</keyword>
<dbReference type="Proteomes" id="UP000828390">
    <property type="component" value="Unassembled WGS sequence"/>
</dbReference>
<evidence type="ECO:0000313" key="2">
    <source>
        <dbReference type="EMBL" id="KAH3820597.1"/>
    </source>
</evidence>
<protein>
    <submittedName>
        <fullName evidence="2">Uncharacterized protein</fullName>
    </submittedName>
</protein>
<gene>
    <name evidence="2" type="ORF">DPMN_122342</name>
</gene>
<accession>A0A9D4JUE1</accession>
<organism evidence="2 3">
    <name type="scientific">Dreissena polymorpha</name>
    <name type="common">Zebra mussel</name>
    <name type="synonym">Mytilus polymorpha</name>
    <dbReference type="NCBI Taxonomy" id="45954"/>
    <lineage>
        <taxon>Eukaryota</taxon>
        <taxon>Metazoa</taxon>
        <taxon>Spiralia</taxon>
        <taxon>Lophotrochozoa</taxon>
        <taxon>Mollusca</taxon>
        <taxon>Bivalvia</taxon>
        <taxon>Autobranchia</taxon>
        <taxon>Heteroconchia</taxon>
        <taxon>Euheterodonta</taxon>
        <taxon>Imparidentia</taxon>
        <taxon>Neoheterodontei</taxon>
        <taxon>Myida</taxon>
        <taxon>Dreissenoidea</taxon>
        <taxon>Dreissenidae</taxon>
        <taxon>Dreissena</taxon>
    </lineage>
</organism>
<keyword evidence="3" id="KW-1185">Reference proteome</keyword>
<evidence type="ECO:0000256" key="1">
    <source>
        <dbReference type="SAM" id="SignalP"/>
    </source>
</evidence>
<sequence>MILDGSAAALLALAVRPGVAALAHALHGAVPTSDLAAAPRSPGTPAVIDCVRRNTRR</sequence>
<proteinExistence type="predicted"/>
<reference evidence="2" key="1">
    <citation type="journal article" date="2019" name="bioRxiv">
        <title>The Genome of the Zebra Mussel, Dreissena polymorpha: A Resource for Invasive Species Research.</title>
        <authorList>
            <person name="McCartney M.A."/>
            <person name="Auch B."/>
            <person name="Kono T."/>
            <person name="Mallez S."/>
            <person name="Zhang Y."/>
            <person name="Obille A."/>
            <person name="Becker A."/>
            <person name="Abrahante J.E."/>
            <person name="Garbe J."/>
            <person name="Badalamenti J.P."/>
            <person name="Herman A."/>
            <person name="Mangelson H."/>
            <person name="Liachko I."/>
            <person name="Sullivan S."/>
            <person name="Sone E.D."/>
            <person name="Koren S."/>
            <person name="Silverstein K.A.T."/>
            <person name="Beckman K.B."/>
            <person name="Gohl D.M."/>
        </authorList>
    </citation>
    <scope>NUCLEOTIDE SEQUENCE</scope>
    <source>
        <strain evidence="2">Duluth1</strain>
        <tissue evidence="2">Whole animal</tissue>
    </source>
</reference>
<dbReference type="EMBL" id="JAIWYP010000005">
    <property type="protein sequence ID" value="KAH3820597.1"/>
    <property type="molecule type" value="Genomic_DNA"/>
</dbReference>
<dbReference type="AlphaFoldDB" id="A0A9D4JUE1"/>
<comment type="caution">
    <text evidence="2">The sequence shown here is derived from an EMBL/GenBank/DDBJ whole genome shotgun (WGS) entry which is preliminary data.</text>
</comment>
<name>A0A9D4JUE1_DREPO</name>
<feature type="signal peptide" evidence="1">
    <location>
        <begin position="1"/>
        <end position="21"/>
    </location>
</feature>